<evidence type="ECO:0000256" key="1">
    <source>
        <dbReference type="ARBA" id="ARBA00022741"/>
    </source>
</evidence>
<dbReference type="EMBL" id="JAPMOS010000007">
    <property type="protein sequence ID" value="KAJ4461586.1"/>
    <property type="molecule type" value="Genomic_DNA"/>
</dbReference>
<feature type="region of interest" description="Disordered" evidence="3">
    <location>
        <begin position="151"/>
        <end position="176"/>
    </location>
</feature>
<feature type="transmembrane region" description="Helical" evidence="4">
    <location>
        <begin position="541"/>
        <end position="565"/>
    </location>
</feature>
<keyword evidence="2" id="KW-0067">ATP-binding</keyword>
<dbReference type="HAMAP" id="MF_00376">
    <property type="entry name" value="Dephospho_CoA_kinase"/>
    <property type="match status" value="1"/>
</dbReference>
<name>A0ABQ8UT23_9EUKA</name>
<dbReference type="Pfam" id="PF01121">
    <property type="entry name" value="CoaE"/>
    <property type="match status" value="1"/>
</dbReference>
<dbReference type="CDD" id="cd02022">
    <property type="entry name" value="DPCK"/>
    <property type="match status" value="1"/>
</dbReference>
<keyword evidence="4" id="KW-0812">Transmembrane</keyword>
<keyword evidence="6" id="KW-1185">Reference proteome</keyword>
<keyword evidence="4" id="KW-0472">Membrane</keyword>
<evidence type="ECO:0000256" key="2">
    <source>
        <dbReference type="ARBA" id="ARBA00022840"/>
    </source>
</evidence>
<dbReference type="InterPro" id="IPR027417">
    <property type="entry name" value="P-loop_NTPase"/>
</dbReference>
<dbReference type="NCBIfam" id="TIGR00152">
    <property type="entry name" value="dephospho-CoA kinase"/>
    <property type="match status" value="1"/>
</dbReference>
<keyword evidence="1" id="KW-0547">Nucleotide-binding</keyword>
<keyword evidence="5" id="KW-0808">Transferase</keyword>
<keyword evidence="5" id="KW-0418">Kinase</keyword>
<evidence type="ECO:0000256" key="3">
    <source>
        <dbReference type="SAM" id="MobiDB-lite"/>
    </source>
</evidence>
<dbReference type="InterPro" id="IPR001977">
    <property type="entry name" value="Depp_CoAkinase"/>
</dbReference>
<keyword evidence="4" id="KW-1133">Transmembrane helix</keyword>
<dbReference type="PANTHER" id="PTHR10695">
    <property type="entry name" value="DEPHOSPHO-COA KINASE-RELATED"/>
    <property type="match status" value="1"/>
</dbReference>
<dbReference type="SUPFAM" id="SSF52540">
    <property type="entry name" value="P-loop containing nucleoside triphosphate hydrolases"/>
    <property type="match status" value="1"/>
</dbReference>
<dbReference type="Proteomes" id="UP001141327">
    <property type="component" value="Unassembled WGS sequence"/>
</dbReference>
<sequence>MAQINAAPPASNTVDAFPATGISLGDVALLVSHWLISNRFSETYATFQREAHEFLCQIDPASNPKDLSLIITEYLALKAEQDQRTARVAAFSPQLNHLHSPPPAPPPAREDDRAQGAPHIRGVLQRSIDSLAAGDLPMRLAELINSMAAERMPQHPPSPETNTPPATPAGAPPADALRVPDEMLDQFLETLDEESARNLVPLALVSTLGPGSAAPTPKAESRSPAGSPLASGTAILAAATTGDGWRLLGSAQVSVSPPLTVTSLSATGNPGPGFNQTGKLKTRMVITQAGLVSRQPPQPISTMTFPYQPYRQQQQHQAMGGKRRVVKIIDFWPFQDVISREVVQPGRPAHKAIVKEFGRDVLLPNGEVDRKKLAGIIFHDADARSRLNRATHKWIQLTALFRAVGYFLQGKTLIVVDAPLLFETKIHKLCSTIIVVYADPATQLQRIIQRDNITAEEASARISAQMSIDQKCKLADHVITNTGTIGATQEQPTGITQFTIISFLPSTATPSIRLVPTQVDHLFTQLLAQIRPAAHLGLVGGAWLVLLGLGLLMLRLVVVLLRAAWRRHHPRR</sequence>
<evidence type="ECO:0000256" key="4">
    <source>
        <dbReference type="SAM" id="Phobius"/>
    </source>
</evidence>
<evidence type="ECO:0000313" key="5">
    <source>
        <dbReference type="EMBL" id="KAJ4461586.1"/>
    </source>
</evidence>
<feature type="region of interest" description="Disordered" evidence="3">
    <location>
        <begin position="209"/>
        <end position="229"/>
    </location>
</feature>
<evidence type="ECO:0000313" key="6">
    <source>
        <dbReference type="Proteomes" id="UP001141327"/>
    </source>
</evidence>
<proteinExistence type="inferred from homology"/>
<accession>A0ABQ8UT23</accession>
<organism evidence="5 6">
    <name type="scientific">Paratrimastix pyriformis</name>
    <dbReference type="NCBI Taxonomy" id="342808"/>
    <lineage>
        <taxon>Eukaryota</taxon>
        <taxon>Metamonada</taxon>
        <taxon>Preaxostyla</taxon>
        <taxon>Paratrimastigidae</taxon>
        <taxon>Paratrimastix</taxon>
    </lineage>
</organism>
<comment type="caution">
    <text evidence="5">The sequence shown here is derived from an EMBL/GenBank/DDBJ whole genome shotgun (WGS) entry which is preliminary data.</text>
</comment>
<reference evidence="5" key="1">
    <citation type="journal article" date="2022" name="bioRxiv">
        <title>Genomics of Preaxostyla Flagellates Illuminates Evolutionary Transitions and the Path Towards Mitochondrial Loss.</title>
        <authorList>
            <person name="Novak L.V.F."/>
            <person name="Treitli S.C."/>
            <person name="Pyrih J."/>
            <person name="Halakuc P."/>
            <person name="Pipaliya S.V."/>
            <person name="Vacek V."/>
            <person name="Brzon O."/>
            <person name="Soukal P."/>
            <person name="Eme L."/>
            <person name="Dacks J.B."/>
            <person name="Karnkowska A."/>
            <person name="Elias M."/>
            <person name="Hampl V."/>
        </authorList>
    </citation>
    <scope>NUCLEOTIDE SEQUENCE</scope>
    <source>
        <strain evidence="5">RCP-MX</strain>
    </source>
</reference>
<dbReference type="Gene3D" id="3.40.50.300">
    <property type="entry name" value="P-loop containing nucleotide triphosphate hydrolases"/>
    <property type="match status" value="1"/>
</dbReference>
<dbReference type="PROSITE" id="PS51219">
    <property type="entry name" value="DPCK"/>
    <property type="match status" value="1"/>
</dbReference>
<dbReference type="GO" id="GO:0016301">
    <property type="term" value="F:kinase activity"/>
    <property type="evidence" value="ECO:0007669"/>
    <property type="project" value="UniProtKB-KW"/>
</dbReference>
<dbReference type="PANTHER" id="PTHR10695:SF46">
    <property type="entry name" value="BIFUNCTIONAL COENZYME A SYNTHASE-RELATED"/>
    <property type="match status" value="1"/>
</dbReference>
<protein>
    <submittedName>
        <fullName evidence="5">Dephospho-CoA kinase</fullName>
    </submittedName>
</protein>
<gene>
    <name evidence="5" type="ORF">PAPYR_2187</name>
</gene>
<feature type="region of interest" description="Disordered" evidence="3">
    <location>
        <begin position="95"/>
        <end position="115"/>
    </location>
</feature>